<gene>
    <name evidence="8" type="primary">ectA</name>
    <name evidence="10" type="ORF">CAL28_09955</name>
</gene>
<evidence type="ECO:0000313" key="11">
    <source>
        <dbReference type="Proteomes" id="UP000215767"/>
    </source>
</evidence>
<comment type="function">
    <text evidence="8">Catalyzes the acetylation of L-2,4-diaminobutyrate (DABA) to gamma-N-acetyl-alpha,gamma-diaminobutyric acid (ADABA) with acetyl coenzyme A.</text>
</comment>
<dbReference type="SUPFAM" id="SSF55729">
    <property type="entry name" value="Acyl-CoA N-acyltransferases (Nat)"/>
    <property type="match status" value="1"/>
</dbReference>
<dbReference type="Gene3D" id="3.40.630.30">
    <property type="match status" value="1"/>
</dbReference>
<comment type="pathway">
    <text evidence="1 8">Amine and polyamine biosynthesis; ectoine biosynthesis; L-ectoine from L-aspartate 4-semialdehyde: step 2/3.</text>
</comment>
<comment type="similarity">
    <text evidence="2 8">Belongs to the acetyltransferase family. EctA subfamily.</text>
</comment>
<dbReference type="GO" id="GO:0033816">
    <property type="term" value="F:diaminobutyrate acetyltransferase activity"/>
    <property type="evidence" value="ECO:0007669"/>
    <property type="project" value="UniProtKB-EC"/>
</dbReference>
<evidence type="ECO:0000256" key="1">
    <source>
        <dbReference type="ARBA" id="ARBA00004978"/>
    </source>
</evidence>
<accession>A0A261UF24</accession>
<evidence type="ECO:0000256" key="4">
    <source>
        <dbReference type="ARBA" id="ARBA00017935"/>
    </source>
</evidence>
<evidence type="ECO:0000256" key="2">
    <source>
        <dbReference type="ARBA" id="ARBA00010712"/>
    </source>
</evidence>
<evidence type="ECO:0000256" key="8">
    <source>
        <dbReference type="RuleBase" id="RU365045"/>
    </source>
</evidence>
<evidence type="ECO:0000256" key="7">
    <source>
        <dbReference type="ARBA" id="ARBA00048924"/>
    </source>
</evidence>
<dbReference type="InterPro" id="IPR012772">
    <property type="entry name" value="Ectoine_EctA"/>
</dbReference>
<feature type="domain" description="N-acetyltransferase" evidence="9">
    <location>
        <begin position="20"/>
        <end position="175"/>
    </location>
</feature>
<dbReference type="PROSITE" id="PS51186">
    <property type="entry name" value="GNAT"/>
    <property type="match status" value="1"/>
</dbReference>
<evidence type="ECO:0000313" key="10">
    <source>
        <dbReference type="EMBL" id="OZI59810.1"/>
    </source>
</evidence>
<dbReference type="RefSeq" id="WP_094841235.1">
    <property type="nucleotide sequence ID" value="NZ_NEVS01000004.1"/>
</dbReference>
<evidence type="ECO:0000256" key="3">
    <source>
        <dbReference type="ARBA" id="ARBA00012355"/>
    </source>
</evidence>
<organism evidence="10 11">
    <name type="scientific">Bordetella genomosp. 11</name>
    <dbReference type="NCBI Taxonomy" id="1416808"/>
    <lineage>
        <taxon>Bacteria</taxon>
        <taxon>Pseudomonadati</taxon>
        <taxon>Pseudomonadota</taxon>
        <taxon>Betaproteobacteria</taxon>
        <taxon>Burkholderiales</taxon>
        <taxon>Alcaligenaceae</taxon>
        <taxon>Bordetella</taxon>
    </lineage>
</organism>
<dbReference type="NCBIfam" id="TIGR02406">
    <property type="entry name" value="ectoine_EctA"/>
    <property type="match status" value="1"/>
</dbReference>
<sequence length="182" mass="20172">MNRAFDMRAATPLAAQEPSHLFRIPRPPDGAVIHRLVGDCPPLDQNTVYAYLLLCEHFPATCVVAESPGGSIDGFVSAYVPPGRTDRLFVWQVAVHERARGQRLARRMLHALLRRPELADIRHVETTVGPDNHASRRTFISLAGDLGAHVAEQPFFGKQLFGQADHDDEMLLRIGPIASIPR</sequence>
<dbReference type="Pfam" id="PF00583">
    <property type="entry name" value="Acetyltransf_1"/>
    <property type="match status" value="1"/>
</dbReference>
<comment type="catalytic activity">
    <reaction evidence="7 8">
        <text>L-2,4-diaminobutanoate + acetyl-CoA = (2S)-4-acetamido-2-aminobutanoate + CoA + H(+)</text>
        <dbReference type="Rhea" id="RHEA:16901"/>
        <dbReference type="ChEBI" id="CHEBI:15378"/>
        <dbReference type="ChEBI" id="CHEBI:57287"/>
        <dbReference type="ChEBI" id="CHEBI:57288"/>
        <dbReference type="ChEBI" id="CHEBI:58761"/>
        <dbReference type="ChEBI" id="CHEBI:58929"/>
        <dbReference type="EC" id="2.3.1.178"/>
    </reaction>
</comment>
<proteinExistence type="inferred from homology"/>
<evidence type="ECO:0000259" key="9">
    <source>
        <dbReference type="PROSITE" id="PS51186"/>
    </source>
</evidence>
<dbReference type="InterPro" id="IPR000182">
    <property type="entry name" value="GNAT_dom"/>
</dbReference>
<keyword evidence="11" id="KW-1185">Reference proteome</keyword>
<dbReference type="AlphaFoldDB" id="A0A261UF24"/>
<dbReference type="EMBL" id="NEVS01000004">
    <property type="protein sequence ID" value="OZI59810.1"/>
    <property type="molecule type" value="Genomic_DNA"/>
</dbReference>
<evidence type="ECO:0000256" key="6">
    <source>
        <dbReference type="ARBA" id="ARBA00023315"/>
    </source>
</evidence>
<dbReference type="OrthoDB" id="2436196at2"/>
<keyword evidence="6 8" id="KW-0012">Acyltransferase</keyword>
<reference evidence="11" key="1">
    <citation type="submission" date="2017-05" db="EMBL/GenBank/DDBJ databases">
        <title>Complete and WGS of Bordetella genogroups.</title>
        <authorList>
            <person name="Spilker T."/>
            <person name="Lipuma J."/>
        </authorList>
    </citation>
    <scope>NUCLEOTIDE SEQUENCE [LARGE SCALE GENOMIC DNA]</scope>
    <source>
        <strain evidence="11">AU8856</strain>
    </source>
</reference>
<name>A0A261UF24_9BORD</name>
<dbReference type="InterPro" id="IPR016181">
    <property type="entry name" value="Acyl_CoA_acyltransferase"/>
</dbReference>
<keyword evidence="5 8" id="KW-0808">Transferase</keyword>
<dbReference type="Proteomes" id="UP000215767">
    <property type="component" value="Unassembled WGS sequence"/>
</dbReference>
<dbReference type="UniPathway" id="UPA00067">
    <property type="reaction ID" value="UER00122"/>
</dbReference>
<protein>
    <recommendedName>
        <fullName evidence="4 8">L-2,4-diaminobutyric acid acetyltransferase</fullName>
        <shortName evidence="8">DABA acetyltransferase</shortName>
        <ecNumber evidence="3 8">2.3.1.178</ecNumber>
    </recommendedName>
</protein>
<dbReference type="CDD" id="cd04301">
    <property type="entry name" value="NAT_SF"/>
    <property type="match status" value="1"/>
</dbReference>
<evidence type="ECO:0000256" key="5">
    <source>
        <dbReference type="ARBA" id="ARBA00022679"/>
    </source>
</evidence>
<dbReference type="EC" id="2.3.1.178" evidence="3 8"/>
<dbReference type="GO" id="GO:0019491">
    <property type="term" value="P:ectoine biosynthetic process"/>
    <property type="evidence" value="ECO:0007669"/>
    <property type="project" value="UniProtKB-UniPathway"/>
</dbReference>
<comment type="caution">
    <text evidence="10">The sequence shown here is derived from an EMBL/GenBank/DDBJ whole genome shotgun (WGS) entry which is preliminary data.</text>
</comment>